<comment type="caution">
    <text evidence="2">The sequence shown here is derived from an EMBL/GenBank/DDBJ whole genome shotgun (WGS) entry which is preliminary data.</text>
</comment>
<dbReference type="Pfam" id="PF06985">
    <property type="entry name" value="HET"/>
    <property type="match status" value="1"/>
</dbReference>
<protein>
    <submittedName>
        <fullName evidence="2">Het domain-containing protein</fullName>
    </submittedName>
</protein>
<evidence type="ECO:0000313" key="3">
    <source>
        <dbReference type="Proteomes" id="UP000652219"/>
    </source>
</evidence>
<proteinExistence type="predicted"/>
<dbReference type="PANTHER" id="PTHR10622">
    <property type="entry name" value="HET DOMAIN-CONTAINING PROTEIN"/>
    <property type="match status" value="1"/>
</dbReference>
<gene>
    <name evidence="2" type="ORF">CSOJ01_07110</name>
</gene>
<evidence type="ECO:0000259" key="1">
    <source>
        <dbReference type="Pfam" id="PF06985"/>
    </source>
</evidence>
<accession>A0A8H6JAH3</accession>
<feature type="domain" description="Heterokaryon incompatibility" evidence="1">
    <location>
        <begin position="30"/>
        <end position="87"/>
    </location>
</feature>
<keyword evidence="3" id="KW-1185">Reference proteome</keyword>
<dbReference type="InterPro" id="IPR010730">
    <property type="entry name" value="HET"/>
</dbReference>
<organism evidence="2 3">
    <name type="scientific">Colletotrichum sojae</name>
    <dbReference type="NCBI Taxonomy" id="2175907"/>
    <lineage>
        <taxon>Eukaryota</taxon>
        <taxon>Fungi</taxon>
        <taxon>Dikarya</taxon>
        <taxon>Ascomycota</taxon>
        <taxon>Pezizomycotina</taxon>
        <taxon>Sordariomycetes</taxon>
        <taxon>Hypocreomycetidae</taxon>
        <taxon>Glomerellales</taxon>
        <taxon>Glomerellaceae</taxon>
        <taxon>Colletotrichum</taxon>
        <taxon>Colletotrichum orchidearum species complex</taxon>
    </lineage>
</organism>
<dbReference type="Proteomes" id="UP000652219">
    <property type="component" value="Unassembled WGS sequence"/>
</dbReference>
<sequence length="486" mass="54485">MRLINTDTLELEEFVSSEVAPPAQKKGLSKIQSACRQASRDGYTHIWVDTNCIDKSSSAELSEAINSMFAWYQEAALCYVYMADVPPSTYHMMEQKDSSFRNGRWFTRGWTLQELIAPRLAVFYADDCRVPAEFSIAQIMSWASTRTTTRTEDLAYCLLGLFGVNMPLLFGEGPRAFLRLQQELIKISDDRSIFAFDSASTPLATSPTLFSRSRHILPRSLPIPPHSLAFAARHAPARDDMDPVVSFYQMTNAGLSNRMPLVPTLSDRLVLGVLDDVLSAPNLETACILLSSHAYKYRHQYNRVTLPFSWTSIHIRSVTPTYVPDNESSGSDNEVSDQGLYLSFSPGTARDILISSPNIQQRRFLDDTYGGDSRDEYVAIYLEAAMKYETIGENFNWPRRCRVLEDWKPNVPFEGLIVPGCMTEASWVGSTWVGTSTASAIPPVTAPETPGCEYETKPPAVVVVRIIFDTYELAIQAAKDSLRYFT</sequence>
<dbReference type="AlphaFoldDB" id="A0A8H6JAH3"/>
<dbReference type="EMBL" id="WIGN01000106">
    <property type="protein sequence ID" value="KAF6809138.1"/>
    <property type="molecule type" value="Genomic_DNA"/>
</dbReference>
<reference evidence="2 3" key="1">
    <citation type="journal article" date="2020" name="Phytopathology">
        <title>Genome Sequence Resources of Colletotrichum truncatum, C. plurivorum, C. musicola, and C. sojae: Four Species Pathogenic to Soybean (Glycine max).</title>
        <authorList>
            <person name="Rogerio F."/>
            <person name="Boufleur T.R."/>
            <person name="Ciampi-Guillardi M."/>
            <person name="Sukno S.A."/>
            <person name="Thon M.R."/>
            <person name="Massola Junior N.S."/>
            <person name="Baroncelli R."/>
        </authorList>
    </citation>
    <scope>NUCLEOTIDE SEQUENCE [LARGE SCALE GENOMIC DNA]</scope>
    <source>
        <strain evidence="2 3">LFN0009</strain>
    </source>
</reference>
<evidence type="ECO:0000313" key="2">
    <source>
        <dbReference type="EMBL" id="KAF6809138.1"/>
    </source>
</evidence>
<name>A0A8H6JAH3_9PEZI</name>
<dbReference type="PANTHER" id="PTHR10622:SF10">
    <property type="entry name" value="HET DOMAIN-CONTAINING PROTEIN"/>
    <property type="match status" value="1"/>
</dbReference>